<evidence type="ECO:0000256" key="3">
    <source>
        <dbReference type="ARBA" id="ARBA00005013"/>
    </source>
</evidence>
<keyword evidence="11" id="KW-1185">Reference proteome</keyword>
<evidence type="ECO:0000259" key="9">
    <source>
        <dbReference type="SMART" id="SM00905"/>
    </source>
</evidence>
<dbReference type="GO" id="GO:0004150">
    <property type="term" value="F:dihydroneopterin aldolase activity"/>
    <property type="evidence" value="ECO:0007669"/>
    <property type="project" value="UniProtKB-UniRule"/>
</dbReference>
<feature type="domain" description="Dihydroneopterin aldolase/epimerase" evidence="9">
    <location>
        <begin position="7"/>
        <end position="117"/>
    </location>
</feature>
<keyword evidence="7 8" id="KW-0456">Lyase</keyword>
<dbReference type="SUPFAM" id="SSF55620">
    <property type="entry name" value="Tetrahydrobiopterin biosynthesis enzymes-like"/>
    <property type="match status" value="1"/>
</dbReference>
<evidence type="ECO:0000256" key="1">
    <source>
        <dbReference type="ARBA" id="ARBA00000693"/>
    </source>
</evidence>
<dbReference type="InterPro" id="IPR043133">
    <property type="entry name" value="GTP-CH-I_C/QueF"/>
</dbReference>
<dbReference type="EMBL" id="AP018560">
    <property type="protein sequence ID" value="BBD81276.1"/>
    <property type="molecule type" value="Genomic_DNA"/>
</dbReference>
<reference evidence="11" key="2">
    <citation type="submission" date="2018-06" db="EMBL/GenBank/DDBJ databases">
        <title>Genome sequence of Rhodanobacteraceae bacterium strain Dysh456.</title>
        <authorList>
            <person name="Fukui M."/>
        </authorList>
    </citation>
    <scope>NUCLEOTIDE SEQUENCE [LARGE SCALE GENOMIC DNA]</scope>
    <source>
        <strain evidence="11">Dysh456</strain>
    </source>
</reference>
<dbReference type="Proteomes" id="UP000270530">
    <property type="component" value="Chromosome"/>
</dbReference>
<dbReference type="InterPro" id="IPR006157">
    <property type="entry name" value="FolB_dom"/>
</dbReference>
<reference evidence="11" key="1">
    <citation type="submission" date="2018-04" db="EMBL/GenBank/DDBJ databases">
        <authorList>
            <person name="Watanabe M."/>
            <person name="Kojima H."/>
        </authorList>
    </citation>
    <scope>NUCLEOTIDE SEQUENCE [LARGE SCALE GENOMIC DNA]</scope>
    <source>
        <strain evidence="11">Dysh456</strain>
    </source>
</reference>
<dbReference type="PANTHER" id="PTHR42844">
    <property type="entry name" value="DIHYDRONEOPTERIN ALDOLASE 1-RELATED"/>
    <property type="match status" value="1"/>
</dbReference>
<protein>
    <recommendedName>
        <fullName evidence="8">7,8-dihydroneopterin aldolase</fullName>
        <ecNumber evidence="8">4.1.2.25</ecNumber>
    </recommendedName>
</protein>
<dbReference type="Pfam" id="PF02152">
    <property type="entry name" value="FolB"/>
    <property type="match status" value="1"/>
</dbReference>
<evidence type="ECO:0000256" key="7">
    <source>
        <dbReference type="ARBA" id="ARBA00023239"/>
    </source>
</evidence>
<dbReference type="InterPro" id="IPR006156">
    <property type="entry name" value="Dihydroneopterin_aldolase"/>
</dbReference>
<dbReference type="GO" id="GO:0046654">
    <property type="term" value="P:tetrahydrofolate biosynthetic process"/>
    <property type="evidence" value="ECO:0007669"/>
    <property type="project" value="UniProtKB-UniRule"/>
</dbReference>
<evidence type="ECO:0000256" key="5">
    <source>
        <dbReference type="ARBA" id="ARBA00022909"/>
    </source>
</evidence>
<evidence type="ECO:0000256" key="2">
    <source>
        <dbReference type="ARBA" id="ARBA00001353"/>
    </source>
</evidence>
<evidence type="ECO:0000256" key="6">
    <source>
        <dbReference type="ARBA" id="ARBA00023235"/>
    </source>
</evidence>
<dbReference type="NCBIfam" id="TIGR00526">
    <property type="entry name" value="folB_dom"/>
    <property type="match status" value="1"/>
</dbReference>
<dbReference type="GO" id="GO:0005737">
    <property type="term" value="C:cytoplasm"/>
    <property type="evidence" value="ECO:0007669"/>
    <property type="project" value="TreeGrafter"/>
</dbReference>
<comment type="catalytic activity">
    <reaction evidence="2 8">
        <text>7,8-dihydroneopterin = 6-hydroxymethyl-7,8-dihydropterin + glycolaldehyde</text>
        <dbReference type="Rhea" id="RHEA:10540"/>
        <dbReference type="ChEBI" id="CHEBI:17001"/>
        <dbReference type="ChEBI" id="CHEBI:17071"/>
        <dbReference type="ChEBI" id="CHEBI:44841"/>
        <dbReference type="EC" id="4.1.2.25"/>
    </reaction>
</comment>
<evidence type="ECO:0000313" key="11">
    <source>
        <dbReference type="Proteomes" id="UP000270530"/>
    </source>
</evidence>
<dbReference type="SMART" id="SM00905">
    <property type="entry name" value="FolB"/>
    <property type="match status" value="1"/>
</dbReference>
<comment type="catalytic activity">
    <reaction evidence="1">
        <text>7,8-dihydroneopterin = 7,8-dihydromonapterin</text>
        <dbReference type="Rhea" id="RHEA:45328"/>
        <dbReference type="ChEBI" id="CHEBI:17001"/>
        <dbReference type="ChEBI" id="CHEBI:71175"/>
        <dbReference type="EC" id="5.1.99.8"/>
    </reaction>
</comment>
<keyword evidence="5 8" id="KW-0289">Folate biosynthesis</keyword>
<dbReference type="EC" id="4.1.2.25" evidence="8"/>
<dbReference type="GO" id="GO:0016853">
    <property type="term" value="F:isomerase activity"/>
    <property type="evidence" value="ECO:0007669"/>
    <property type="project" value="UniProtKB-KW"/>
</dbReference>
<dbReference type="KEGG" id="rbd:ALSL_2652"/>
<comment type="similarity">
    <text evidence="4 8">Belongs to the DHNA family.</text>
</comment>
<accession>A0A2Z6E802</accession>
<comment type="pathway">
    <text evidence="3 8">Cofactor biosynthesis; tetrahydrofolate biosynthesis; 2-amino-4-hydroxy-6-hydroxymethyl-7,8-dihydropteridine diphosphate from 7,8-dihydroneopterin triphosphate: step 3/4.</text>
</comment>
<dbReference type="PANTHER" id="PTHR42844:SF1">
    <property type="entry name" value="DIHYDRONEOPTERIN ALDOLASE 1-RELATED"/>
    <property type="match status" value="1"/>
</dbReference>
<dbReference type="AlphaFoldDB" id="A0A2Z6E802"/>
<dbReference type="UniPathway" id="UPA00077">
    <property type="reaction ID" value="UER00154"/>
</dbReference>
<dbReference type="NCBIfam" id="TIGR00525">
    <property type="entry name" value="folB"/>
    <property type="match status" value="1"/>
</dbReference>
<proteinExistence type="inferred from homology"/>
<dbReference type="CDD" id="cd00534">
    <property type="entry name" value="DHNA_DHNTPE"/>
    <property type="match status" value="1"/>
</dbReference>
<sequence>MAGMDIVFIEDLRIDAVIGIYDWERRIRQPLAFDIEMAFDNRVPAASDAIADTLDYKAVAKRLIAYVGGSEFQLVETLAERCAALIREEFGVAWVRLKLSKPGAVRGSRAVGVRIERGVRPG</sequence>
<keyword evidence="6" id="KW-0413">Isomerase</keyword>
<evidence type="ECO:0000256" key="4">
    <source>
        <dbReference type="ARBA" id="ARBA00005708"/>
    </source>
</evidence>
<organism evidence="10 11">
    <name type="scientific">Aerosticca soli</name>
    <dbReference type="NCBI Taxonomy" id="2010829"/>
    <lineage>
        <taxon>Bacteria</taxon>
        <taxon>Pseudomonadati</taxon>
        <taxon>Pseudomonadota</taxon>
        <taxon>Gammaproteobacteria</taxon>
        <taxon>Lysobacterales</taxon>
        <taxon>Rhodanobacteraceae</taxon>
        <taxon>Aerosticca</taxon>
    </lineage>
</organism>
<gene>
    <name evidence="10" type="ORF">ALSL_2652</name>
</gene>
<dbReference type="Gene3D" id="3.30.1130.10">
    <property type="match status" value="1"/>
</dbReference>
<comment type="function">
    <text evidence="8">Catalyzes the conversion of 7,8-dihydroneopterin to 6-hydroxymethyl-7,8-dihydropterin.</text>
</comment>
<dbReference type="GO" id="GO:0046656">
    <property type="term" value="P:folic acid biosynthetic process"/>
    <property type="evidence" value="ECO:0007669"/>
    <property type="project" value="UniProtKB-UniRule"/>
</dbReference>
<evidence type="ECO:0000256" key="8">
    <source>
        <dbReference type="RuleBase" id="RU362079"/>
    </source>
</evidence>
<evidence type="ECO:0000313" key="10">
    <source>
        <dbReference type="EMBL" id="BBD81276.1"/>
    </source>
</evidence>
<dbReference type="FunFam" id="3.30.1130.10:FF:000002">
    <property type="entry name" value="7,8-dihydroneopterin aldolase"/>
    <property type="match status" value="1"/>
</dbReference>
<name>A0A2Z6E802_9GAMM</name>